<dbReference type="Gene3D" id="3.40.50.12780">
    <property type="entry name" value="N-terminal domain of ligase-like"/>
    <property type="match status" value="1"/>
</dbReference>
<dbReference type="AlphaFoldDB" id="A0A2G5BF40"/>
<dbReference type="EMBL" id="KZ303493">
    <property type="protein sequence ID" value="PIA17623.1"/>
    <property type="molecule type" value="Genomic_DNA"/>
</dbReference>
<accession>A0A2G5BF40</accession>
<organism evidence="2 3">
    <name type="scientific">Coemansia reversa (strain ATCC 12441 / NRRL 1564)</name>
    <dbReference type="NCBI Taxonomy" id="763665"/>
    <lineage>
        <taxon>Eukaryota</taxon>
        <taxon>Fungi</taxon>
        <taxon>Fungi incertae sedis</taxon>
        <taxon>Zoopagomycota</taxon>
        <taxon>Kickxellomycotina</taxon>
        <taxon>Kickxellomycetes</taxon>
        <taxon>Kickxellales</taxon>
        <taxon>Kickxellaceae</taxon>
        <taxon>Coemansia</taxon>
    </lineage>
</organism>
<evidence type="ECO:0008006" key="4">
    <source>
        <dbReference type="Google" id="ProtNLM"/>
    </source>
</evidence>
<feature type="region of interest" description="Disordered" evidence="1">
    <location>
        <begin position="1"/>
        <end position="35"/>
    </location>
</feature>
<dbReference type="SUPFAM" id="SSF56801">
    <property type="entry name" value="Acetyl-CoA synthetase-like"/>
    <property type="match status" value="1"/>
</dbReference>
<evidence type="ECO:0000313" key="3">
    <source>
        <dbReference type="Proteomes" id="UP000242474"/>
    </source>
</evidence>
<dbReference type="OrthoDB" id="1935670at2759"/>
<proteinExistence type="predicted"/>
<protein>
    <recommendedName>
        <fullName evidence="4">Acetyl-CoA synthetase-like protein</fullName>
    </recommendedName>
</protein>
<sequence>MAPGKSSPLRRTTNQGNGHSLLNGSYHERRRQQQEPSVVYGLPEYLYEAYSRLEYPDEYYYELPLLIDGESGREITHERLHICVTVLADNLVTRFGVTVGESIVILAVPNIDVPIVAIAAWVGRVGVAVLPHNISANDLRHILSQQHMARVYFVSRELLPLLQRLLVDLTQHVVDSGPHQIVILDSDQNAVINETSSSDTIWNIQDLYYPNPGHIPIGRPHLSYQEAQDYTSVIYYNHGEDALGQPTITPTALSHDNLITLYNNMLRRSLSLPNTAPNSAHPVAADFSRPQTPVAQRDDDLTTDGTRSATGIAFSVLRMHQAYRLHRPIFDMFCRGARYLVAHSFDPFGFTKLVDSYAIRYAELTFDEISLLIEYLQRFNTERPIFSTEEAVDMLSPLRIIYTESERAESELASVLFRLLPNVIIVCTRFGSYIERPTGSR</sequence>
<keyword evidence="3" id="KW-1185">Reference proteome</keyword>
<evidence type="ECO:0000256" key="1">
    <source>
        <dbReference type="SAM" id="MobiDB-lite"/>
    </source>
</evidence>
<gene>
    <name evidence="2" type="ORF">COEREDRAFT_85897</name>
</gene>
<dbReference type="Proteomes" id="UP000242474">
    <property type="component" value="Unassembled WGS sequence"/>
</dbReference>
<reference evidence="2 3" key="1">
    <citation type="journal article" date="2015" name="Genome Biol. Evol.">
        <title>Phylogenomic analyses indicate that early fungi evolved digesting cell walls of algal ancestors of land plants.</title>
        <authorList>
            <person name="Chang Y."/>
            <person name="Wang S."/>
            <person name="Sekimoto S."/>
            <person name="Aerts A.L."/>
            <person name="Choi C."/>
            <person name="Clum A."/>
            <person name="LaButti K.M."/>
            <person name="Lindquist E.A."/>
            <person name="Yee Ngan C."/>
            <person name="Ohm R.A."/>
            <person name="Salamov A.A."/>
            <person name="Grigoriev I.V."/>
            <person name="Spatafora J.W."/>
            <person name="Berbee M.L."/>
        </authorList>
    </citation>
    <scope>NUCLEOTIDE SEQUENCE [LARGE SCALE GENOMIC DNA]</scope>
    <source>
        <strain evidence="2 3">NRRL 1564</strain>
    </source>
</reference>
<name>A0A2G5BF40_COERN</name>
<feature type="compositionally biased region" description="Polar residues" evidence="1">
    <location>
        <begin position="9"/>
        <end position="23"/>
    </location>
</feature>
<dbReference type="InterPro" id="IPR042099">
    <property type="entry name" value="ANL_N_sf"/>
</dbReference>
<evidence type="ECO:0000313" key="2">
    <source>
        <dbReference type="EMBL" id="PIA17623.1"/>
    </source>
</evidence>